<dbReference type="KEGG" id="chya:V22_03010"/>
<dbReference type="AlphaFoldDB" id="A0A517T421"/>
<proteinExistence type="predicted"/>
<dbReference type="EMBL" id="CP036316">
    <property type="protein sequence ID" value="QDT63101.1"/>
    <property type="molecule type" value="Genomic_DNA"/>
</dbReference>
<protein>
    <submittedName>
        <fullName evidence="1">Uncharacterized protein</fullName>
    </submittedName>
</protein>
<dbReference type="OrthoDB" id="1253105at2"/>
<accession>A0A517T421</accession>
<keyword evidence="2" id="KW-1185">Reference proteome</keyword>
<dbReference type="Proteomes" id="UP000319976">
    <property type="component" value="Chromosome"/>
</dbReference>
<sequence>MLHPLTKTGGARIGIVNVSWPFVKLTVTEDAIQLSRPGPNYHFPKESIRSLSRHRGVVTNGLRIEHNNSSLPEFIVFWPSLFCWSSDFQKLKTQIEELGHTVQE</sequence>
<reference evidence="1 2" key="1">
    <citation type="submission" date="2019-02" db="EMBL/GenBank/DDBJ databases">
        <title>Deep-cultivation of Planctomycetes and their phenomic and genomic characterization uncovers novel biology.</title>
        <authorList>
            <person name="Wiegand S."/>
            <person name="Jogler M."/>
            <person name="Boedeker C."/>
            <person name="Pinto D."/>
            <person name="Vollmers J."/>
            <person name="Rivas-Marin E."/>
            <person name="Kohn T."/>
            <person name="Peeters S.H."/>
            <person name="Heuer A."/>
            <person name="Rast P."/>
            <person name="Oberbeckmann S."/>
            <person name="Bunk B."/>
            <person name="Jeske O."/>
            <person name="Meyerdierks A."/>
            <person name="Storesund J.E."/>
            <person name="Kallscheuer N."/>
            <person name="Luecker S."/>
            <person name="Lage O.M."/>
            <person name="Pohl T."/>
            <person name="Merkel B.J."/>
            <person name="Hornburger P."/>
            <person name="Mueller R.-W."/>
            <person name="Bruemmer F."/>
            <person name="Labrenz M."/>
            <person name="Spormann A.M."/>
            <person name="Op den Camp H."/>
            <person name="Overmann J."/>
            <person name="Amann R."/>
            <person name="Jetten M.S.M."/>
            <person name="Mascher T."/>
            <person name="Medema M.H."/>
            <person name="Devos D.P."/>
            <person name="Kaster A.-K."/>
            <person name="Ovreas L."/>
            <person name="Rohde M."/>
            <person name="Galperin M.Y."/>
            <person name="Jogler C."/>
        </authorList>
    </citation>
    <scope>NUCLEOTIDE SEQUENCE [LARGE SCALE GENOMIC DNA]</scope>
    <source>
        <strain evidence="1 2">V22</strain>
    </source>
</reference>
<evidence type="ECO:0000313" key="2">
    <source>
        <dbReference type="Proteomes" id="UP000319976"/>
    </source>
</evidence>
<organism evidence="1 2">
    <name type="scientific">Calycomorphotria hydatis</name>
    <dbReference type="NCBI Taxonomy" id="2528027"/>
    <lineage>
        <taxon>Bacteria</taxon>
        <taxon>Pseudomonadati</taxon>
        <taxon>Planctomycetota</taxon>
        <taxon>Planctomycetia</taxon>
        <taxon>Planctomycetales</taxon>
        <taxon>Planctomycetaceae</taxon>
        <taxon>Calycomorphotria</taxon>
    </lineage>
</organism>
<name>A0A517T421_9PLAN</name>
<dbReference type="RefSeq" id="WP_145259157.1">
    <property type="nucleotide sequence ID" value="NZ_CP036316.1"/>
</dbReference>
<evidence type="ECO:0000313" key="1">
    <source>
        <dbReference type="EMBL" id="QDT63101.1"/>
    </source>
</evidence>
<gene>
    <name evidence="1" type="ORF">V22_03010</name>
</gene>